<organism evidence="2 3">
    <name type="scientific">Candidatus Gottesmanbacteria bacterium RIFCSPHIGHO2_02_FULL_39_14</name>
    <dbReference type="NCBI Taxonomy" id="1798383"/>
    <lineage>
        <taxon>Bacteria</taxon>
        <taxon>Candidatus Gottesmaniibacteriota</taxon>
    </lineage>
</organism>
<feature type="signal peptide" evidence="1">
    <location>
        <begin position="1"/>
        <end position="27"/>
    </location>
</feature>
<evidence type="ECO:0000313" key="2">
    <source>
        <dbReference type="EMBL" id="OGG15781.1"/>
    </source>
</evidence>
<accession>A0A1F5ZTN1</accession>
<name>A0A1F5ZTN1_9BACT</name>
<evidence type="ECO:0000313" key="3">
    <source>
        <dbReference type="Proteomes" id="UP000176253"/>
    </source>
</evidence>
<sequence>MKEHYFPKIIIAVLLMIISISASPSFAQTKTPFPTSKPSLIPTDTGIIDKLKQIEILKEKIATRVAEVRNQQKGAMFGKIISVENNLITLQSPGGEQKFTFSEDTLVFKMENKTKTEGKITELKPGITISVMGNYNETKENLLAKYLYIQENLVRINGKIAEVDKANFTLNVRAKDTTKLIDFEKYTVTSIYIKGKGNQKGGFSKFKLGDTVFISAIPNPKEENRYSALRIINLPASVITPTQSVSPTPTP</sequence>
<dbReference type="AlphaFoldDB" id="A0A1F5ZTN1"/>
<dbReference type="STRING" id="1798383.A3D78_04740"/>
<feature type="chain" id="PRO_5009522928" description="DUF5666 domain-containing protein" evidence="1">
    <location>
        <begin position="28"/>
        <end position="251"/>
    </location>
</feature>
<protein>
    <recommendedName>
        <fullName evidence="4">DUF5666 domain-containing protein</fullName>
    </recommendedName>
</protein>
<keyword evidence="1" id="KW-0732">Signal</keyword>
<dbReference type="Proteomes" id="UP000176253">
    <property type="component" value="Unassembled WGS sequence"/>
</dbReference>
<evidence type="ECO:0000256" key="1">
    <source>
        <dbReference type="SAM" id="SignalP"/>
    </source>
</evidence>
<comment type="caution">
    <text evidence="2">The sequence shown here is derived from an EMBL/GenBank/DDBJ whole genome shotgun (WGS) entry which is preliminary data.</text>
</comment>
<dbReference type="EMBL" id="MFJM01000072">
    <property type="protein sequence ID" value="OGG15781.1"/>
    <property type="molecule type" value="Genomic_DNA"/>
</dbReference>
<gene>
    <name evidence="2" type="ORF">A3D78_04740</name>
</gene>
<evidence type="ECO:0008006" key="4">
    <source>
        <dbReference type="Google" id="ProtNLM"/>
    </source>
</evidence>
<reference evidence="2 3" key="1">
    <citation type="journal article" date="2016" name="Nat. Commun.">
        <title>Thousands of microbial genomes shed light on interconnected biogeochemical processes in an aquifer system.</title>
        <authorList>
            <person name="Anantharaman K."/>
            <person name="Brown C.T."/>
            <person name="Hug L.A."/>
            <person name="Sharon I."/>
            <person name="Castelle C.J."/>
            <person name="Probst A.J."/>
            <person name="Thomas B.C."/>
            <person name="Singh A."/>
            <person name="Wilkins M.J."/>
            <person name="Karaoz U."/>
            <person name="Brodie E.L."/>
            <person name="Williams K.H."/>
            <person name="Hubbard S.S."/>
            <person name="Banfield J.F."/>
        </authorList>
    </citation>
    <scope>NUCLEOTIDE SEQUENCE [LARGE SCALE GENOMIC DNA]</scope>
</reference>
<proteinExistence type="predicted"/>